<organism evidence="1 2">
    <name type="scientific">Violaceomyces palustris</name>
    <dbReference type="NCBI Taxonomy" id="1673888"/>
    <lineage>
        <taxon>Eukaryota</taxon>
        <taxon>Fungi</taxon>
        <taxon>Dikarya</taxon>
        <taxon>Basidiomycota</taxon>
        <taxon>Ustilaginomycotina</taxon>
        <taxon>Ustilaginomycetes</taxon>
        <taxon>Violaceomycetales</taxon>
        <taxon>Violaceomycetaceae</taxon>
        <taxon>Violaceomyces</taxon>
    </lineage>
</organism>
<proteinExistence type="predicted"/>
<name>A0ACD0NPD3_9BASI</name>
<protein>
    <submittedName>
        <fullName evidence="1">Uncharacterized protein</fullName>
    </submittedName>
</protein>
<sequence>MDGVCVCVCVCVCACVCVCVRVFASQLAGSSSSSRMGNAGDEKRLSGGERMEAREGERKWEGKARRERGREED</sequence>
<dbReference type="Proteomes" id="UP000245626">
    <property type="component" value="Unassembled WGS sequence"/>
</dbReference>
<dbReference type="EMBL" id="KZ820373">
    <property type="protein sequence ID" value="PWN47654.1"/>
    <property type="molecule type" value="Genomic_DNA"/>
</dbReference>
<reference evidence="1 2" key="1">
    <citation type="journal article" date="2018" name="Mol. Biol. Evol.">
        <title>Broad Genomic Sampling Reveals a Smut Pathogenic Ancestry of the Fungal Clade Ustilaginomycotina.</title>
        <authorList>
            <person name="Kijpornyongpan T."/>
            <person name="Mondo S.J."/>
            <person name="Barry K."/>
            <person name="Sandor L."/>
            <person name="Lee J."/>
            <person name="Lipzen A."/>
            <person name="Pangilinan J."/>
            <person name="LaButti K."/>
            <person name="Hainaut M."/>
            <person name="Henrissat B."/>
            <person name="Grigoriev I.V."/>
            <person name="Spatafora J.W."/>
            <person name="Aime M.C."/>
        </authorList>
    </citation>
    <scope>NUCLEOTIDE SEQUENCE [LARGE SCALE GENOMIC DNA]</scope>
    <source>
        <strain evidence="1 2">SA 807</strain>
    </source>
</reference>
<evidence type="ECO:0000313" key="2">
    <source>
        <dbReference type="Proteomes" id="UP000245626"/>
    </source>
</evidence>
<accession>A0ACD0NPD3</accession>
<gene>
    <name evidence="1" type="ORF">IE53DRAFT_390214</name>
</gene>
<evidence type="ECO:0000313" key="1">
    <source>
        <dbReference type="EMBL" id="PWN47654.1"/>
    </source>
</evidence>
<keyword evidence="2" id="KW-1185">Reference proteome</keyword>